<dbReference type="InterPro" id="IPR036770">
    <property type="entry name" value="Ankyrin_rpt-contain_sf"/>
</dbReference>
<name>A0A7S2TV19_9EUKA</name>
<evidence type="ECO:0000313" key="1">
    <source>
        <dbReference type="EMBL" id="CAD9768700.1"/>
    </source>
</evidence>
<evidence type="ECO:0000313" key="2">
    <source>
        <dbReference type="EMBL" id="CAD9768701.1"/>
    </source>
</evidence>
<dbReference type="EMBL" id="HBHP01020412">
    <property type="protein sequence ID" value="CAD9768700.1"/>
    <property type="molecule type" value="Transcribed_RNA"/>
</dbReference>
<evidence type="ECO:0000313" key="3">
    <source>
        <dbReference type="EMBL" id="CAD9768704.1"/>
    </source>
</evidence>
<dbReference type="EMBL" id="HBHP01020413">
    <property type="protein sequence ID" value="CAD9768701.1"/>
    <property type="molecule type" value="Transcribed_RNA"/>
</dbReference>
<dbReference type="Gene3D" id="1.25.40.20">
    <property type="entry name" value="Ankyrin repeat-containing domain"/>
    <property type="match status" value="1"/>
</dbReference>
<sequence length="124" mass="13803">MKAKDEQALDICLAENEGDYKLAFRPLMLAATINTWAVEQLLTPEELNQQSSGTLSDALSIAHHMNSVNVDVFEQKDGGIHDEHKFTPLMMAILFGPQENIEKLLHSKADVMKTTTMGRTVYGI</sequence>
<dbReference type="SUPFAM" id="SSF48403">
    <property type="entry name" value="Ankyrin repeat"/>
    <property type="match status" value="1"/>
</dbReference>
<dbReference type="EMBL" id="HBHP01020416">
    <property type="protein sequence ID" value="CAD9768704.1"/>
    <property type="molecule type" value="Transcribed_RNA"/>
</dbReference>
<reference evidence="3" key="1">
    <citation type="submission" date="2021-01" db="EMBL/GenBank/DDBJ databases">
        <authorList>
            <person name="Corre E."/>
            <person name="Pelletier E."/>
            <person name="Niang G."/>
            <person name="Scheremetjew M."/>
            <person name="Finn R."/>
            <person name="Kale V."/>
            <person name="Holt S."/>
            <person name="Cochrane G."/>
            <person name="Meng A."/>
            <person name="Brown T."/>
            <person name="Cohen L."/>
        </authorList>
    </citation>
    <scope>NUCLEOTIDE SEQUENCE</scope>
    <source>
        <strain evidence="3">CCMP622</strain>
    </source>
</reference>
<gene>
    <name evidence="1" type="ORF">LSP00402_LOCUS12680</name>
    <name evidence="2" type="ORF">LSP00402_LOCUS12681</name>
    <name evidence="3" type="ORF">LSP00402_LOCUS12684</name>
</gene>
<protein>
    <submittedName>
        <fullName evidence="3">Uncharacterized protein</fullName>
    </submittedName>
</protein>
<dbReference type="AlphaFoldDB" id="A0A7S2TV19"/>
<accession>A0A7S2TV19</accession>
<organism evidence="3">
    <name type="scientific">Lotharella oceanica</name>
    <dbReference type="NCBI Taxonomy" id="641309"/>
    <lineage>
        <taxon>Eukaryota</taxon>
        <taxon>Sar</taxon>
        <taxon>Rhizaria</taxon>
        <taxon>Cercozoa</taxon>
        <taxon>Chlorarachniophyceae</taxon>
        <taxon>Lotharella</taxon>
    </lineage>
</organism>
<proteinExistence type="predicted"/>